<keyword evidence="10" id="KW-1185">Reference proteome</keyword>
<evidence type="ECO:0000256" key="2">
    <source>
        <dbReference type="ARBA" id="ARBA00005781"/>
    </source>
</evidence>
<comment type="similarity">
    <text evidence="2">Belongs to the bacterial ribosomal protein bL19 family.</text>
</comment>
<protein>
    <recommendedName>
        <fullName evidence="7">Large ribosomal subunit protein bL19m</fullName>
    </recommendedName>
    <alternativeName>
        <fullName evidence="8">39S ribosomal protein L19, mitochondrial</fullName>
    </alternativeName>
</protein>
<comment type="caution">
    <text evidence="9">The sequence shown here is derived from an EMBL/GenBank/DDBJ whole genome shotgun (WGS) entry which is preliminary data.</text>
</comment>
<evidence type="ECO:0000256" key="5">
    <source>
        <dbReference type="ARBA" id="ARBA00023128"/>
    </source>
</evidence>
<dbReference type="PANTHER" id="PTHR15680">
    <property type="entry name" value="RIBOSOMAL PROTEIN L19"/>
    <property type="match status" value="1"/>
</dbReference>
<dbReference type="GO" id="GO:0006412">
    <property type="term" value="P:translation"/>
    <property type="evidence" value="ECO:0007669"/>
    <property type="project" value="InterPro"/>
</dbReference>
<evidence type="ECO:0000256" key="4">
    <source>
        <dbReference type="ARBA" id="ARBA00022980"/>
    </source>
</evidence>
<keyword evidence="3" id="KW-0809">Transit peptide</keyword>
<dbReference type="InterPro" id="IPR038657">
    <property type="entry name" value="Ribosomal_bL19_sf"/>
</dbReference>
<sequence length="304" mass="36019">MLRILPKNSNYFVNSQFLFLRHSSSAPAAATNEKNKEIANYADKKRIKKGSKKIPNDFRFKYQDFLPSPTARYRNSLLEKLMRKDMLERRSQVHIPEFYVGSILKVTISDPHSQGKTNSFVGICTQREYTGLCTRITLRNVIDHQGIDVAYDIYDPLIQKIEVLKLEKRLDDRMLYLRDALPEYSTVDVNMEPELLAEGAPVPVNETIVKMKPLPWMQKWERKELKGIENLDQYLNLWRKQQREKQATPWEKYDLMKEYRRTIPEEQQNKIFSEIFDRINKINEEHKIKAKAARRTITKPQNIR</sequence>
<name>A0A9J6CJ57_POLVA</name>
<evidence type="ECO:0000313" key="9">
    <source>
        <dbReference type="EMBL" id="KAG5681598.1"/>
    </source>
</evidence>
<dbReference type="PANTHER" id="PTHR15680:SF9">
    <property type="entry name" value="LARGE RIBOSOMAL SUBUNIT PROTEIN BL19M"/>
    <property type="match status" value="1"/>
</dbReference>
<dbReference type="Proteomes" id="UP001107558">
    <property type="component" value="Chromosome 1"/>
</dbReference>
<evidence type="ECO:0000256" key="1">
    <source>
        <dbReference type="ARBA" id="ARBA00004173"/>
    </source>
</evidence>
<dbReference type="AlphaFoldDB" id="A0A9J6CJ57"/>
<dbReference type="SUPFAM" id="SSF50104">
    <property type="entry name" value="Translation proteins SH3-like domain"/>
    <property type="match status" value="1"/>
</dbReference>
<evidence type="ECO:0000256" key="6">
    <source>
        <dbReference type="ARBA" id="ARBA00023274"/>
    </source>
</evidence>
<keyword evidence="4" id="KW-0689">Ribosomal protein</keyword>
<dbReference type="Pfam" id="PF01245">
    <property type="entry name" value="Ribosomal_L19"/>
    <property type="match status" value="1"/>
</dbReference>
<gene>
    <name evidence="9" type="ORF">PVAND_011014</name>
</gene>
<comment type="subcellular location">
    <subcellularLocation>
        <location evidence="1">Mitochondrion</location>
    </subcellularLocation>
</comment>
<dbReference type="EMBL" id="JADBJN010000001">
    <property type="protein sequence ID" value="KAG5681598.1"/>
    <property type="molecule type" value="Genomic_DNA"/>
</dbReference>
<keyword evidence="5" id="KW-0496">Mitochondrion</keyword>
<accession>A0A9J6CJ57</accession>
<dbReference type="OrthoDB" id="432645at2759"/>
<evidence type="ECO:0000256" key="3">
    <source>
        <dbReference type="ARBA" id="ARBA00022946"/>
    </source>
</evidence>
<dbReference type="InterPro" id="IPR001857">
    <property type="entry name" value="Ribosomal_bL19"/>
</dbReference>
<evidence type="ECO:0000313" key="10">
    <source>
        <dbReference type="Proteomes" id="UP001107558"/>
    </source>
</evidence>
<dbReference type="Gene3D" id="2.30.30.790">
    <property type="match status" value="1"/>
</dbReference>
<proteinExistence type="inferred from homology"/>
<dbReference type="GO" id="GO:0003735">
    <property type="term" value="F:structural constituent of ribosome"/>
    <property type="evidence" value="ECO:0007669"/>
    <property type="project" value="InterPro"/>
</dbReference>
<dbReference type="FunFam" id="2.30.30.790:FF:000002">
    <property type="entry name" value="39S ribosomal protein L19, mitochondrial"/>
    <property type="match status" value="1"/>
</dbReference>
<reference evidence="9" key="1">
    <citation type="submission" date="2021-03" db="EMBL/GenBank/DDBJ databases">
        <title>Chromosome level genome of the anhydrobiotic midge Polypedilum vanderplanki.</title>
        <authorList>
            <person name="Yoshida Y."/>
            <person name="Kikawada T."/>
            <person name="Gusev O."/>
        </authorList>
    </citation>
    <scope>NUCLEOTIDE SEQUENCE</scope>
    <source>
        <strain evidence="9">NIAS01</strain>
        <tissue evidence="9">Whole body or cell culture</tissue>
    </source>
</reference>
<evidence type="ECO:0000256" key="7">
    <source>
        <dbReference type="ARBA" id="ARBA00035288"/>
    </source>
</evidence>
<dbReference type="GO" id="GO:0005762">
    <property type="term" value="C:mitochondrial large ribosomal subunit"/>
    <property type="evidence" value="ECO:0007669"/>
    <property type="project" value="TreeGrafter"/>
</dbReference>
<dbReference type="InterPro" id="IPR008991">
    <property type="entry name" value="Translation_prot_SH3-like_sf"/>
</dbReference>
<keyword evidence="6" id="KW-0687">Ribonucleoprotein</keyword>
<evidence type="ECO:0000256" key="8">
    <source>
        <dbReference type="ARBA" id="ARBA00035359"/>
    </source>
</evidence>
<organism evidence="9 10">
    <name type="scientific">Polypedilum vanderplanki</name>
    <name type="common">Sleeping chironomid midge</name>
    <dbReference type="NCBI Taxonomy" id="319348"/>
    <lineage>
        <taxon>Eukaryota</taxon>
        <taxon>Metazoa</taxon>
        <taxon>Ecdysozoa</taxon>
        <taxon>Arthropoda</taxon>
        <taxon>Hexapoda</taxon>
        <taxon>Insecta</taxon>
        <taxon>Pterygota</taxon>
        <taxon>Neoptera</taxon>
        <taxon>Endopterygota</taxon>
        <taxon>Diptera</taxon>
        <taxon>Nematocera</taxon>
        <taxon>Chironomoidea</taxon>
        <taxon>Chironomidae</taxon>
        <taxon>Chironominae</taxon>
        <taxon>Polypedilum</taxon>
        <taxon>Polypedilum</taxon>
    </lineage>
</organism>